<keyword evidence="4" id="KW-0408">Iron</keyword>
<sequence>MTEFKQVINEAQEWPMNKLVNYIINNYHEGCVMYVDAMRREADMLKNLDGTVDMQHVVTLLSESFNDLSNHFQKEESILFPYICKLQTTIDSGSEPQTFHCGSVQYPIRVMMTEHSGELERYDRILGIMNQQLEPFASSEPCIMLTNKLTAFVAWLGEHIKLEDEILFPRAIAAEGITTIE</sequence>
<dbReference type="InterPro" id="IPR019903">
    <property type="entry name" value="RIC_family"/>
</dbReference>
<feature type="domain" description="Hemerythrin-like" evidence="5">
    <location>
        <begin position="24"/>
        <end position="171"/>
    </location>
</feature>
<evidence type="ECO:0000256" key="2">
    <source>
        <dbReference type="ARBA" id="ARBA00022490"/>
    </source>
</evidence>
<dbReference type="PANTHER" id="PTHR36438:SF1">
    <property type="entry name" value="IRON-SULFUR CLUSTER REPAIR PROTEIN YTFE"/>
    <property type="match status" value="1"/>
</dbReference>
<dbReference type="GO" id="GO:0046872">
    <property type="term" value="F:metal ion binding"/>
    <property type="evidence" value="ECO:0007669"/>
    <property type="project" value="UniProtKB-KW"/>
</dbReference>
<evidence type="ECO:0000256" key="3">
    <source>
        <dbReference type="ARBA" id="ARBA00022723"/>
    </source>
</evidence>
<accession>A0AA37HXS7</accession>
<keyword evidence="3" id="KW-0479">Metal-binding</keyword>
<dbReference type="EMBL" id="BPTR01000001">
    <property type="protein sequence ID" value="GJG28591.1"/>
    <property type="molecule type" value="Genomic_DNA"/>
</dbReference>
<dbReference type="PANTHER" id="PTHR36438">
    <property type="entry name" value="IRON-SULFUR CLUSTER REPAIR PROTEIN YTFE"/>
    <property type="match status" value="1"/>
</dbReference>
<gene>
    <name evidence="6" type="ORF">PRRU23_22910</name>
</gene>
<dbReference type="RefSeq" id="WP_006281500.1">
    <property type="nucleotide sequence ID" value="NZ_BPTR01000001.1"/>
</dbReference>
<comment type="caution">
    <text evidence="6">The sequence shown here is derived from an EMBL/GenBank/DDBJ whole genome shotgun (WGS) entry which is preliminary data.</text>
</comment>
<evidence type="ECO:0000259" key="5">
    <source>
        <dbReference type="Pfam" id="PF01814"/>
    </source>
</evidence>
<dbReference type="Pfam" id="PF01814">
    <property type="entry name" value="Hemerythrin"/>
    <property type="match status" value="1"/>
</dbReference>
<dbReference type="GO" id="GO:0005737">
    <property type="term" value="C:cytoplasm"/>
    <property type="evidence" value="ECO:0007669"/>
    <property type="project" value="UniProtKB-SubCell"/>
</dbReference>
<dbReference type="Proteomes" id="UP000887043">
    <property type="component" value="Unassembled WGS sequence"/>
</dbReference>
<organism evidence="6 7">
    <name type="scientific">Segatella bryantii</name>
    <name type="common">Prevotella bryantii</name>
    <dbReference type="NCBI Taxonomy" id="77095"/>
    <lineage>
        <taxon>Bacteria</taxon>
        <taxon>Pseudomonadati</taxon>
        <taxon>Bacteroidota</taxon>
        <taxon>Bacteroidia</taxon>
        <taxon>Bacteroidales</taxon>
        <taxon>Prevotellaceae</taxon>
        <taxon>Segatella</taxon>
    </lineage>
</organism>
<proteinExistence type="predicted"/>
<evidence type="ECO:0000256" key="4">
    <source>
        <dbReference type="ARBA" id="ARBA00023004"/>
    </source>
</evidence>
<dbReference type="Gene3D" id="1.20.120.520">
    <property type="entry name" value="nmb1532 protein domain like"/>
    <property type="match status" value="1"/>
</dbReference>
<evidence type="ECO:0000313" key="6">
    <source>
        <dbReference type="EMBL" id="GJG28591.1"/>
    </source>
</evidence>
<evidence type="ECO:0000313" key="7">
    <source>
        <dbReference type="Proteomes" id="UP000887043"/>
    </source>
</evidence>
<name>A0AA37HXS7_SEGBR</name>
<protein>
    <recommendedName>
        <fullName evidence="5">Hemerythrin-like domain-containing protein</fullName>
    </recommendedName>
</protein>
<evidence type="ECO:0000256" key="1">
    <source>
        <dbReference type="ARBA" id="ARBA00004496"/>
    </source>
</evidence>
<keyword evidence="2" id="KW-0963">Cytoplasm</keyword>
<comment type="subcellular location">
    <subcellularLocation>
        <location evidence="1">Cytoplasm</location>
    </subcellularLocation>
</comment>
<reference evidence="6" key="1">
    <citation type="submission" date="2021-08" db="EMBL/GenBank/DDBJ databases">
        <title>Prevotella lacticifex sp. nov., isolated from rumen of cow.</title>
        <authorList>
            <person name="Shinkai T."/>
            <person name="Ikeyama N."/>
            <person name="Kumagai M."/>
            <person name="Ohmori H."/>
            <person name="Sakamoto M."/>
            <person name="Ohkuma M."/>
            <person name="Mitsumori M."/>
        </authorList>
    </citation>
    <scope>NUCLEOTIDE SEQUENCE</scope>
    <source>
        <strain evidence="6">DSM 11371</strain>
    </source>
</reference>
<dbReference type="InterPro" id="IPR012312">
    <property type="entry name" value="Hemerythrin-like"/>
</dbReference>
<dbReference type="AlphaFoldDB" id="A0AA37HXS7"/>